<feature type="compositionally biased region" description="Basic and acidic residues" evidence="1">
    <location>
        <begin position="59"/>
        <end position="74"/>
    </location>
</feature>
<sequence length="74" mass="8587">HACRYRRQQRHPVFRVRAKGRALHRTVLAAQDPAGVPAKHHRLHGGPQIRERRHRAPRRKDGDGGGDRRRAEVH</sequence>
<evidence type="ECO:0000313" key="3">
    <source>
        <dbReference type="Proteomes" id="UP001172684"/>
    </source>
</evidence>
<dbReference type="Proteomes" id="UP001172684">
    <property type="component" value="Unassembled WGS sequence"/>
</dbReference>
<feature type="non-terminal residue" evidence="2">
    <location>
        <position position="74"/>
    </location>
</feature>
<evidence type="ECO:0000256" key="1">
    <source>
        <dbReference type="SAM" id="MobiDB-lite"/>
    </source>
</evidence>
<comment type="caution">
    <text evidence="2">The sequence shown here is derived from an EMBL/GenBank/DDBJ whole genome shotgun (WGS) entry which is preliminary data.</text>
</comment>
<dbReference type="EMBL" id="JAPDRL010001646">
    <property type="protein sequence ID" value="KAJ9617988.1"/>
    <property type="molecule type" value="Genomic_DNA"/>
</dbReference>
<evidence type="ECO:0000313" key="2">
    <source>
        <dbReference type="EMBL" id="KAJ9617988.1"/>
    </source>
</evidence>
<protein>
    <submittedName>
        <fullName evidence="2">Uncharacterized protein</fullName>
    </submittedName>
</protein>
<gene>
    <name evidence="2" type="ORF">H2201_009424</name>
</gene>
<organism evidence="2 3">
    <name type="scientific">Coniosporium apollinis</name>
    <dbReference type="NCBI Taxonomy" id="61459"/>
    <lineage>
        <taxon>Eukaryota</taxon>
        <taxon>Fungi</taxon>
        <taxon>Dikarya</taxon>
        <taxon>Ascomycota</taxon>
        <taxon>Pezizomycotina</taxon>
        <taxon>Dothideomycetes</taxon>
        <taxon>Dothideomycetes incertae sedis</taxon>
        <taxon>Coniosporium</taxon>
    </lineage>
</organism>
<keyword evidence="3" id="KW-1185">Reference proteome</keyword>
<proteinExistence type="predicted"/>
<feature type="non-terminal residue" evidence="2">
    <location>
        <position position="1"/>
    </location>
</feature>
<reference evidence="2" key="1">
    <citation type="submission" date="2022-10" db="EMBL/GenBank/DDBJ databases">
        <title>Culturing micro-colonial fungi from biological soil crusts in the Mojave desert and describing Neophaeococcomyces mojavensis, and introducing the new genera and species Taxawa tesnikishii.</title>
        <authorList>
            <person name="Kurbessoian T."/>
            <person name="Stajich J.E."/>
        </authorList>
    </citation>
    <scope>NUCLEOTIDE SEQUENCE</scope>
    <source>
        <strain evidence="2">TK_1</strain>
    </source>
</reference>
<name>A0ABQ9NFR3_9PEZI</name>
<feature type="region of interest" description="Disordered" evidence="1">
    <location>
        <begin position="30"/>
        <end position="74"/>
    </location>
</feature>
<accession>A0ABQ9NFR3</accession>